<feature type="compositionally biased region" description="Polar residues" evidence="1">
    <location>
        <begin position="213"/>
        <end position="223"/>
    </location>
</feature>
<name>A0AAD4QS72_9BILA</name>
<reference evidence="2" key="1">
    <citation type="submission" date="2022-01" db="EMBL/GenBank/DDBJ databases">
        <title>Genome Sequence Resource for Two Populations of Ditylenchus destructor, the Migratory Endoparasitic Phytonematode.</title>
        <authorList>
            <person name="Zhang H."/>
            <person name="Lin R."/>
            <person name="Xie B."/>
        </authorList>
    </citation>
    <scope>NUCLEOTIDE SEQUENCE</scope>
    <source>
        <strain evidence="2">BazhouSP</strain>
    </source>
</reference>
<accession>A0AAD4QS72</accession>
<keyword evidence="3" id="KW-1185">Reference proteome</keyword>
<sequence>MNFGVNSEPVRECPKSAIDFSECAYIEQRPKLVNAQRIDLCGYLVCKEASKESELKAAVEECLRLSTLQLSERSATGNELTSNKMVKCISAPEGNDESQTVVNKTETTTIEANKMHRFTRATEKQEAKVENEAREEPKAKKSRLADRISTVAKLDNGTMVEAFKYLNYCQLAKNSLVSMRFRNVIQTHRHKLAVLYVDSIRMKSIPKMNTTLPSFQQSRQSSPTIPPNKTAGASRKRISSNVAKVSESPVKAKYEKSLIFPTGIARETTKTSRSAIVSANATLPITLSEMAPIKERIEHCESLFFNSQEPITDSDDTSNSGISFIDVSNVKFIEKEAFICSDDEDY</sequence>
<evidence type="ECO:0000256" key="1">
    <source>
        <dbReference type="SAM" id="MobiDB-lite"/>
    </source>
</evidence>
<organism evidence="2 3">
    <name type="scientific">Ditylenchus destructor</name>
    <dbReference type="NCBI Taxonomy" id="166010"/>
    <lineage>
        <taxon>Eukaryota</taxon>
        <taxon>Metazoa</taxon>
        <taxon>Ecdysozoa</taxon>
        <taxon>Nematoda</taxon>
        <taxon>Chromadorea</taxon>
        <taxon>Rhabditida</taxon>
        <taxon>Tylenchina</taxon>
        <taxon>Tylenchomorpha</taxon>
        <taxon>Sphaerularioidea</taxon>
        <taxon>Anguinidae</taxon>
        <taxon>Anguininae</taxon>
        <taxon>Ditylenchus</taxon>
    </lineage>
</organism>
<evidence type="ECO:0000313" key="3">
    <source>
        <dbReference type="Proteomes" id="UP001201812"/>
    </source>
</evidence>
<evidence type="ECO:0000313" key="2">
    <source>
        <dbReference type="EMBL" id="KAI1695228.1"/>
    </source>
</evidence>
<gene>
    <name evidence="2" type="ORF">DdX_19699</name>
</gene>
<feature type="region of interest" description="Disordered" evidence="1">
    <location>
        <begin position="213"/>
        <end position="242"/>
    </location>
</feature>
<dbReference type="Proteomes" id="UP001201812">
    <property type="component" value="Unassembled WGS sequence"/>
</dbReference>
<dbReference type="EMBL" id="JAKKPZ010000426">
    <property type="protein sequence ID" value="KAI1695228.1"/>
    <property type="molecule type" value="Genomic_DNA"/>
</dbReference>
<protein>
    <submittedName>
        <fullName evidence="2">Uncharacterized protein</fullName>
    </submittedName>
</protein>
<comment type="caution">
    <text evidence="2">The sequence shown here is derived from an EMBL/GenBank/DDBJ whole genome shotgun (WGS) entry which is preliminary data.</text>
</comment>
<dbReference type="AlphaFoldDB" id="A0AAD4QS72"/>
<proteinExistence type="predicted"/>